<dbReference type="Pfam" id="PF13419">
    <property type="entry name" value="HAD_2"/>
    <property type="match status" value="1"/>
</dbReference>
<gene>
    <name evidence="1" type="ORF">E0486_09065</name>
</gene>
<dbReference type="NCBIfam" id="TIGR01509">
    <property type="entry name" value="HAD-SF-IA-v3"/>
    <property type="match status" value="1"/>
</dbReference>
<reference evidence="1 2" key="1">
    <citation type="submission" date="2019-03" db="EMBL/GenBank/DDBJ databases">
        <authorList>
            <person name="Kim M.K.M."/>
        </authorList>
    </citation>
    <scope>NUCLEOTIDE SEQUENCE [LARGE SCALE GENOMIC DNA]</scope>
    <source>
        <strain evidence="1 2">17J68-15</strain>
    </source>
</reference>
<dbReference type="OrthoDB" id="9797415at2"/>
<dbReference type="Gene3D" id="1.10.150.240">
    <property type="entry name" value="Putative phosphatase, domain 2"/>
    <property type="match status" value="1"/>
</dbReference>
<dbReference type="SFLD" id="SFLDG01129">
    <property type="entry name" value="C1.5:_HAD__Beta-PGM__Phosphata"/>
    <property type="match status" value="1"/>
</dbReference>
<dbReference type="SFLD" id="SFLDS00003">
    <property type="entry name" value="Haloacid_Dehalogenase"/>
    <property type="match status" value="1"/>
</dbReference>
<comment type="caution">
    <text evidence="1">The sequence shown here is derived from an EMBL/GenBank/DDBJ whole genome shotgun (WGS) entry which is preliminary data.</text>
</comment>
<evidence type="ECO:0000313" key="1">
    <source>
        <dbReference type="EMBL" id="TCZ72231.1"/>
    </source>
</evidence>
<keyword evidence="2" id="KW-1185">Reference proteome</keyword>
<dbReference type="SUPFAM" id="SSF56784">
    <property type="entry name" value="HAD-like"/>
    <property type="match status" value="1"/>
</dbReference>
<dbReference type="PANTHER" id="PTHR43611:SF3">
    <property type="entry name" value="FLAVIN MONONUCLEOTIDE HYDROLASE 1, CHLOROPLATIC"/>
    <property type="match status" value="1"/>
</dbReference>
<dbReference type="InterPro" id="IPR041492">
    <property type="entry name" value="HAD_2"/>
</dbReference>
<dbReference type="InterPro" id="IPR023198">
    <property type="entry name" value="PGP-like_dom2"/>
</dbReference>
<dbReference type="AlphaFoldDB" id="A0A4R4DZV5"/>
<dbReference type="CDD" id="cd02603">
    <property type="entry name" value="HAD_sEH-N_like"/>
    <property type="match status" value="1"/>
</dbReference>
<evidence type="ECO:0000313" key="2">
    <source>
        <dbReference type="Proteomes" id="UP000295164"/>
    </source>
</evidence>
<sequence>MKPDPTIVWDLGNVLVNWSPRYLYDRIFQDPAERDWFLDQVCTMEWHNSVDGGKPTAEATRELSEKHPDRAHLIEAFYARWREMFQGAIEGSVEILDELRRKNYPQYALTNWSAELFGQSRSDFPFLEWFDGIVLSGAEGFTKPDPRLYLRLLERYGLSAAHCLFIDDKAVNVEAAQNLGMDGILFSDPEALRRDLALRGVL</sequence>
<dbReference type="InterPro" id="IPR036412">
    <property type="entry name" value="HAD-like_sf"/>
</dbReference>
<dbReference type="InterPro" id="IPR023214">
    <property type="entry name" value="HAD_sf"/>
</dbReference>
<dbReference type="Gene3D" id="3.40.50.1000">
    <property type="entry name" value="HAD superfamily/HAD-like"/>
    <property type="match status" value="1"/>
</dbReference>
<accession>A0A4R4DZV5</accession>
<dbReference type="RefSeq" id="WP_131851845.1">
    <property type="nucleotide sequence ID" value="NZ_SKFH01000011.1"/>
</dbReference>
<dbReference type="InterPro" id="IPR006439">
    <property type="entry name" value="HAD-SF_hydro_IA"/>
</dbReference>
<dbReference type="PRINTS" id="PR00413">
    <property type="entry name" value="HADHALOGNASE"/>
</dbReference>
<dbReference type="EMBL" id="SKFH01000011">
    <property type="protein sequence ID" value="TCZ72231.1"/>
    <property type="molecule type" value="Genomic_DNA"/>
</dbReference>
<protein>
    <submittedName>
        <fullName evidence="1">HAD family phosphatase</fullName>
    </submittedName>
</protein>
<proteinExistence type="predicted"/>
<organism evidence="1 2">
    <name type="scientific">Flaviaesturariibacter aridisoli</name>
    <dbReference type="NCBI Taxonomy" id="2545761"/>
    <lineage>
        <taxon>Bacteria</taxon>
        <taxon>Pseudomonadati</taxon>
        <taxon>Bacteroidota</taxon>
        <taxon>Chitinophagia</taxon>
        <taxon>Chitinophagales</taxon>
        <taxon>Chitinophagaceae</taxon>
        <taxon>Flaviaestuariibacter</taxon>
    </lineage>
</organism>
<dbReference type="Proteomes" id="UP000295164">
    <property type="component" value="Unassembled WGS sequence"/>
</dbReference>
<dbReference type="PANTHER" id="PTHR43611">
    <property type="entry name" value="ALPHA-D-GLUCOSE 1-PHOSPHATE PHOSPHATASE"/>
    <property type="match status" value="1"/>
</dbReference>
<name>A0A4R4DZV5_9BACT</name>